<accession>V4CMT0</accession>
<keyword evidence="1" id="KW-0472">Membrane</keyword>
<keyword evidence="1" id="KW-1133">Transmembrane helix</keyword>
<evidence type="ECO:0000313" key="3">
    <source>
        <dbReference type="Proteomes" id="UP000030746"/>
    </source>
</evidence>
<evidence type="ECO:0000256" key="1">
    <source>
        <dbReference type="SAM" id="Phobius"/>
    </source>
</evidence>
<proteinExistence type="predicted"/>
<dbReference type="RefSeq" id="XP_009045649.1">
    <property type="nucleotide sequence ID" value="XM_009047401.1"/>
</dbReference>
<organism evidence="2 3">
    <name type="scientific">Lottia gigantea</name>
    <name type="common">Giant owl limpet</name>
    <dbReference type="NCBI Taxonomy" id="225164"/>
    <lineage>
        <taxon>Eukaryota</taxon>
        <taxon>Metazoa</taxon>
        <taxon>Spiralia</taxon>
        <taxon>Lophotrochozoa</taxon>
        <taxon>Mollusca</taxon>
        <taxon>Gastropoda</taxon>
        <taxon>Patellogastropoda</taxon>
        <taxon>Lottioidea</taxon>
        <taxon>Lottiidae</taxon>
        <taxon>Lottia</taxon>
    </lineage>
</organism>
<name>V4CMT0_LOTGI</name>
<sequence length="150" mass="17223">MDLQYFHRIWIIHILNFMYFYNVDCAGNHTGNVPYNIMSTTTTAHESVLGGPPTNTGLIVGGVMIYILYYFRFNCGLCYGLIVGGVMIALIIFLLVVVIIIKSRKNKWKRKASKTERYKAPESEEFVEPISRKCSEDSRRLSDFDEIEPV</sequence>
<dbReference type="KEGG" id="lgi:LOTGIDRAFT_171207"/>
<reference evidence="2 3" key="1">
    <citation type="journal article" date="2013" name="Nature">
        <title>Insights into bilaterian evolution from three spiralian genomes.</title>
        <authorList>
            <person name="Simakov O."/>
            <person name="Marletaz F."/>
            <person name="Cho S.J."/>
            <person name="Edsinger-Gonzales E."/>
            <person name="Havlak P."/>
            <person name="Hellsten U."/>
            <person name="Kuo D.H."/>
            <person name="Larsson T."/>
            <person name="Lv J."/>
            <person name="Arendt D."/>
            <person name="Savage R."/>
            <person name="Osoegawa K."/>
            <person name="de Jong P."/>
            <person name="Grimwood J."/>
            <person name="Chapman J.A."/>
            <person name="Shapiro H."/>
            <person name="Aerts A."/>
            <person name="Otillar R.P."/>
            <person name="Terry A.Y."/>
            <person name="Boore J.L."/>
            <person name="Grigoriev I.V."/>
            <person name="Lindberg D.R."/>
            <person name="Seaver E.C."/>
            <person name="Weisblat D.A."/>
            <person name="Putnam N.H."/>
            <person name="Rokhsar D.S."/>
        </authorList>
    </citation>
    <scope>NUCLEOTIDE SEQUENCE [LARGE SCALE GENOMIC DNA]</scope>
</reference>
<dbReference type="HOGENOM" id="CLU_1742609_0_0_1"/>
<keyword evidence="1" id="KW-0812">Transmembrane</keyword>
<dbReference type="Proteomes" id="UP000030746">
    <property type="component" value="Unassembled WGS sequence"/>
</dbReference>
<keyword evidence="3" id="KW-1185">Reference proteome</keyword>
<dbReference type="GeneID" id="20241685"/>
<protein>
    <submittedName>
        <fullName evidence="2">Uncharacterized protein</fullName>
    </submittedName>
</protein>
<feature type="transmembrane region" description="Helical" evidence="1">
    <location>
        <begin position="79"/>
        <end position="101"/>
    </location>
</feature>
<dbReference type="CTD" id="20241685"/>
<dbReference type="EMBL" id="KB199929">
    <property type="protein sequence ID" value="ESP03675.1"/>
    <property type="molecule type" value="Genomic_DNA"/>
</dbReference>
<dbReference type="AlphaFoldDB" id="V4CMT0"/>
<feature type="transmembrane region" description="Helical" evidence="1">
    <location>
        <begin position="56"/>
        <end position="73"/>
    </location>
</feature>
<evidence type="ECO:0000313" key="2">
    <source>
        <dbReference type="EMBL" id="ESP03675.1"/>
    </source>
</evidence>
<gene>
    <name evidence="2" type="ORF">LOTGIDRAFT_171207</name>
</gene>